<dbReference type="SMART" id="SM00034">
    <property type="entry name" value="CLECT"/>
    <property type="match status" value="3"/>
</dbReference>
<dbReference type="CDD" id="cd00037">
    <property type="entry name" value="CLECT"/>
    <property type="match status" value="1"/>
</dbReference>
<evidence type="ECO:0000313" key="4">
    <source>
        <dbReference type="Ensembl" id="ENSPNAP00000016562.2"/>
    </source>
</evidence>
<feature type="domain" description="C-type lectin" evidence="3">
    <location>
        <begin position="272"/>
        <end position="383"/>
    </location>
</feature>
<keyword evidence="5" id="KW-1185">Reference proteome</keyword>
<accession>A0A3B4CWT8</accession>
<keyword evidence="1" id="KW-1015">Disulfide bond</keyword>
<dbReference type="PROSITE" id="PS00615">
    <property type="entry name" value="C_TYPE_LECTIN_1"/>
    <property type="match status" value="1"/>
</dbReference>
<dbReference type="PANTHER" id="PTHR45784:SF3">
    <property type="entry name" value="C-TYPE LECTIN DOMAIN FAMILY 4 MEMBER K-LIKE-RELATED"/>
    <property type="match status" value="1"/>
</dbReference>
<dbReference type="PANTHER" id="PTHR45784">
    <property type="entry name" value="C-TYPE LECTIN DOMAIN FAMILY 20 MEMBER A-RELATED"/>
    <property type="match status" value="1"/>
</dbReference>
<dbReference type="Gene3D" id="3.10.100.10">
    <property type="entry name" value="Mannose-Binding Protein A, subunit A"/>
    <property type="match status" value="3"/>
</dbReference>
<protein>
    <recommendedName>
        <fullName evidence="3">C-type lectin domain-containing protein</fullName>
    </recommendedName>
</protein>
<feature type="domain" description="C-type lectin" evidence="3">
    <location>
        <begin position="152"/>
        <end position="264"/>
    </location>
</feature>
<sequence>MDQKWISIILLFSAVCGVSAYVPHQYVFVKESKTWAEAQSYCRQTYTDLATINNMEEMKKLNSTLNTLKNAPKSSVWIGLDSGNDEKWLWSLADGNFYRDGDTYRNWWSGEPNNGGGKKDEYCVAMFKDRGDWFDDQCEASYYFVCYNEKKTSTERYVFINETKIWHDAQSYCRERHTDLVSVRNQTENQLIFNLSKINSNVHIWIGLFNDSWQWSDQSDSSFRYWMSGPENYGQGAMCAAVSLTEKGQWKNEQCNNQLPFICHKNKLILIKENLTWREALRYCRVNHVDLVSVHSEEIQLWVKEMTQYASTEHVWLGLRHTCTLSFWFWVSGESICYQNWAPGNGTGGEDCSSVERTGAVQARGGQQWVSLPEDHKLNFICTTYED</sequence>
<feature type="signal peptide" evidence="2">
    <location>
        <begin position="1"/>
        <end position="20"/>
    </location>
</feature>
<feature type="chain" id="PRO_5043668992" description="C-type lectin domain-containing protein" evidence="2">
    <location>
        <begin position="21"/>
        <end position="387"/>
    </location>
</feature>
<reference evidence="4 5" key="1">
    <citation type="submission" date="2020-10" db="EMBL/GenBank/DDBJ databases">
        <title>Pygocentrus nattereri (red-bellied piranha) genome, fPygNat1, primary haplotype.</title>
        <authorList>
            <person name="Myers G."/>
            <person name="Meyer A."/>
            <person name="Karagic N."/>
            <person name="Pippel M."/>
            <person name="Winkler S."/>
            <person name="Tracey A."/>
            <person name="Wood J."/>
            <person name="Formenti G."/>
            <person name="Howe K."/>
            <person name="Fedrigo O."/>
            <person name="Jarvis E.D."/>
        </authorList>
    </citation>
    <scope>NUCLEOTIDE SEQUENCE [LARGE SCALE GENOMIC DNA]</scope>
</reference>
<proteinExistence type="predicted"/>
<name>A0A3B4CWT8_PYGNA</name>
<reference evidence="4" key="2">
    <citation type="submission" date="2025-08" db="UniProtKB">
        <authorList>
            <consortium name="Ensembl"/>
        </authorList>
    </citation>
    <scope>IDENTIFICATION</scope>
</reference>
<keyword evidence="2" id="KW-0732">Signal</keyword>
<dbReference type="Ensembl" id="ENSPNAT00000038169.2">
    <property type="protein sequence ID" value="ENSPNAP00000016562.2"/>
    <property type="gene ID" value="ENSPNAG00000022772.2"/>
</dbReference>
<organism evidence="4 5">
    <name type="scientific">Pygocentrus nattereri</name>
    <name type="common">Red-bellied piranha</name>
    <dbReference type="NCBI Taxonomy" id="42514"/>
    <lineage>
        <taxon>Eukaryota</taxon>
        <taxon>Metazoa</taxon>
        <taxon>Chordata</taxon>
        <taxon>Craniata</taxon>
        <taxon>Vertebrata</taxon>
        <taxon>Euteleostomi</taxon>
        <taxon>Actinopterygii</taxon>
        <taxon>Neopterygii</taxon>
        <taxon>Teleostei</taxon>
        <taxon>Ostariophysi</taxon>
        <taxon>Characiformes</taxon>
        <taxon>Characoidei</taxon>
        <taxon>Pygocentrus</taxon>
    </lineage>
</organism>
<dbReference type="GeneTree" id="ENSGT01100000263473"/>
<evidence type="ECO:0000256" key="1">
    <source>
        <dbReference type="ARBA" id="ARBA00023157"/>
    </source>
</evidence>
<dbReference type="AlphaFoldDB" id="A0A3B4CWT8"/>
<evidence type="ECO:0000259" key="3">
    <source>
        <dbReference type="PROSITE" id="PS50041"/>
    </source>
</evidence>
<dbReference type="InterPro" id="IPR001304">
    <property type="entry name" value="C-type_lectin-like"/>
</dbReference>
<evidence type="ECO:0000256" key="2">
    <source>
        <dbReference type="SAM" id="SignalP"/>
    </source>
</evidence>
<feature type="domain" description="C-type lectin" evidence="3">
    <location>
        <begin position="21"/>
        <end position="147"/>
    </location>
</feature>
<dbReference type="PROSITE" id="PS50041">
    <property type="entry name" value="C_TYPE_LECTIN_2"/>
    <property type="match status" value="3"/>
</dbReference>
<reference evidence="4" key="3">
    <citation type="submission" date="2025-09" db="UniProtKB">
        <authorList>
            <consortium name="Ensembl"/>
        </authorList>
    </citation>
    <scope>IDENTIFICATION</scope>
</reference>
<dbReference type="Proteomes" id="UP001501920">
    <property type="component" value="Chromosome 12"/>
</dbReference>
<dbReference type="SUPFAM" id="SSF56436">
    <property type="entry name" value="C-type lectin-like"/>
    <property type="match status" value="3"/>
</dbReference>
<dbReference type="InterPro" id="IPR016186">
    <property type="entry name" value="C-type_lectin-like/link_sf"/>
</dbReference>
<dbReference type="InterPro" id="IPR016187">
    <property type="entry name" value="CTDL_fold"/>
</dbReference>
<dbReference type="Pfam" id="PF00059">
    <property type="entry name" value="Lectin_C"/>
    <property type="match status" value="3"/>
</dbReference>
<dbReference type="InterPro" id="IPR018378">
    <property type="entry name" value="C-type_lectin_CS"/>
</dbReference>
<evidence type="ECO:0000313" key="5">
    <source>
        <dbReference type="Proteomes" id="UP001501920"/>
    </source>
</evidence>